<dbReference type="NCBIfam" id="TIGR01728">
    <property type="entry name" value="SsuA_fam"/>
    <property type="match status" value="1"/>
</dbReference>
<sequence>MITRRLALAGVLATALSVPSRPARAGEGGLLHVGYQKNGILAVAKEQGAIETRLRSLGVGVTWVEFSYGPPLLEALSLGSIDFGQVGDAPPIFAQAAKADLVYAAAQPNGGSGSAILLPKGSKIQTLADLRGKRVAFAKGSSAHNLTIAALEKAGLGYGDIVPVTLAPADAAAAFARGAVDAWTVWDPYFAIAETGEGVRILAQASEITPTNNFFLANRTAIEASPERFTAAIEALGGVASWCEANRAEVARSLSRITGVPLPATERTVARIKYVIAPMDAALTAEQQRIADRFHGLKIIPRAIRVADIVWTPPGVPRSNG</sequence>
<dbReference type="PANTHER" id="PTHR30024:SF42">
    <property type="entry name" value="ALIPHATIC SULFONATES-BINDING PROTEIN-RELATED"/>
    <property type="match status" value="1"/>
</dbReference>
<dbReference type="EMBL" id="BPRA01000010">
    <property type="protein sequence ID" value="GJE55828.1"/>
    <property type="molecule type" value="Genomic_DNA"/>
</dbReference>
<accession>A0ABQ4TKI3</accession>
<dbReference type="Proteomes" id="UP001055101">
    <property type="component" value="Unassembled WGS sequence"/>
</dbReference>
<gene>
    <name evidence="3" type="primary">ssuA_3</name>
    <name evidence="3" type="ORF">EKPJFOCH_2324</name>
</gene>
<name>A0ABQ4TKI3_9HYPH</name>
<protein>
    <submittedName>
        <fullName evidence="3">Aliphatic sulfonates-binding protein</fullName>
    </submittedName>
</protein>
<dbReference type="Pfam" id="PF13379">
    <property type="entry name" value="NMT1_2"/>
    <property type="match status" value="1"/>
</dbReference>
<reference evidence="3" key="1">
    <citation type="journal article" date="2021" name="Front. Microbiol.">
        <title>Comprehensive Comparative Genomics and Phenotyping of Methylobacterium Species.</title>
        <authorList>
            <person name="Alessa O."/>
            <person name="Ogura Y."/>
            <person name="Fujitani Y."/>
            <person name="Takami H."/>
            <person name="Hayashi T."/>
            <person name="Sahin N."/>
            <person name="Tani A."/>
        </authorList>
    </citation>
    <scope>NUCLEOTIDE SEQUENCE</scope>
    <source>
        <strain evidence="3">DSM 23674</strain>
    </source>
</reference>
<dbReference type="InterPro" id="IPR001638">
    <property type="entry name" value="Solute-binding_3/MltF_N"/>
</dbReference>
<evidence type="ECO:0000259" key="2">
    <source>
        <dbReference type="SMART" id="SM00062"/>
    </source>
</evidence>
<reference evidence="3" key="2">
    <citation type="submission" date="2021-08" db="EMBL/GenBank/DDBJ databases">
        <authorList>
            <person name="Tani A."/>
            <person name="Ola A."/>
            <person name="Ogura Y."/>
            <person name="Katsura K."/>
            <person name="Hayashi T."/>
        </authorList>
    </citation>
    <scope>NUCLEOTIDE SEQUENCE</scope>
    <source>
        <strain evidence="3">DSM 23674</strain>
    </source>
</reference>
<dbReference type="SMART" id="SM00062">
    <property type="entry name" value="PBPb"/>
    <property type="match status" value="1"/>
</dbReference>
<dbReference type="Gene3D" id="3.40.190.10">
    <property type="entry name" value="Periplasmic binding protein-like II"/>
    <property type="match status" value="2"/>
</dbReference>
<feature type="domain" description="Solute-binding protein family 3/N-terminal" evidence="2">
    <location>
        <begin position="30"/>
        <end position="250"/>
    </location>
</feature>
<comment type="similarity">
    <text evidence="1">Belongs to the bacterial solute-binding protein SsuA/TauA family.</text>
</comment>
<dbReference type="RefSeq" id="WP_147818352.1">
    <property type="nucleotide sequence ID" value="NZ_BPRA01000010.1"/>
</dbReference>
<keyword evidence="4" id="KW-1185">Reference proteome</keyword>
<organism evidence="3 4">
    <name type="scientific">Methylobacterium thuringiense</name>
    <dbReference type="NCBI Taxonomy" id="1003091"/>
    <lineage>
        <taxon>Bacteria</taxon>
        <taxon>Pseudomonadati</taxon>
        <taxon>Pseudomonadota</taxon>
        <taxon>Alphaproteobacteria</taxon>
        <taxon>Hyphomicrobiales</taxon>
        <taxon>Methylobacteriaceae</taxon>
        <taxon>Methylobacterium</taxon>
    </lineage>
</organism>
<dbReference type="PANTHER" id="PTHR30024">
    <property type="entry name" value="ALIPHATIC SULFONATES-BINDING PROTEIN-RELATED"/>
    <property type="match status" value="1"/>
</dbReference>
<dbReference type="SUPFAM" id="SSF53850">
    <property type="entry name" value="Periplasmic binding protein-like II"/>
    <property type="match status" value="1"/>
</dbReference>
<proteinExistence type="inferred from homology"/>
<dbReference type="InterPro" id="IPR010067">
    <property type="entry name" value="ABC_SsuA_sub-bd"/>
</dbReference>
<evidence type="ECO:0000313" key="4">
    <source>
        <dbReference type="Proteomes" id="UP001055101"/>
    </source>
</evidence>
<evidence type="ECO:0000256" key="1">
    <source>
        <dbReference type="ARBA" id="ARBA00010742"/>
    </source>
</evidence>
<evidence type="ECO:0000313" key="3">
    <source>
        <dbReference type="EMBL" id="GJE55828.1"/>
    </source>
</evidence>
<comment type="caution">
    <text evidence="3">The sequence shown here is derived from an EMBL/GenBank/DDBJ whole genome shotgun (WGS) entry which is preliminary data.</text>
</comment>